<dbReference type="SUPFAM" id="SSF53383">
    <property type="entry name" value="PLP-dependent transferases"/>
    <property type="match status" value="1"/>
</dbReference>
<sequence length="425" mass="45032">MTAPTTNGVANGHSNGVTNGNAVNGNGVANGDAHHHDIESKRFATRAVHAGFTHDPITGAVIAPISLSTTYAQPKVGVPTGIYEYSRSANPNRDQFEQAVASLEGAKYGLAFSSGSATTAVVLQSLPQNSHVISVSDVYGGTHRYFTKVAAAHNVQVTFAGNIELDVEALIQENTKLIWIETPSNPTLSLVDIAAVSAVAKKHNIIVVVDNTFMSPYVQTPLEHGADIVVHSVTKYINGHSDVVMGVAALNDDTLAERLRFLQNAIGAVPSAFDSWLAHRGLKTLHLRARQASENAALVAAALEASELVSLVNYPGLDSHPQRKIALKQHRKNSHGGMLSFRVKAGGAAARKFCEETKIFTLAESLGGVESLCEIPAAMTHAGIPVEQREAVGVFDDLVRLSCGIEDGEDLVEDVLGALARCSKQ</sequence>
<dbReference type="EC" id="4.4.1.1" evidence="4"/>
<evidence type="ECO:0000256" key="3">
    <source>
        <dbReference type="ARBA" id="ARBA00009077"/>
    </source>
</evidence>
<evidence type="ECO:0000256" key="6">
    <source>
        <dbReference type="ARBA" id="ARBA00023192"/>
    </source>
</evidence>
<dbReference type="GO" id="GO:0019343">
    <property type="term" value="P:cysteine biosynthetic process via cystathionine"/>
    <property type="evidence" value="ECO:0007669"/>
    <property type="project" value="TreeGrafter"/>
</dbReference>
<evidence type="ECO:0000256" key="4">
    <source>
        <dbReference type="ARBA" id="ARBA00012085"/>
    </source>
</evidence>
<reference evidence="11 12" key="1">
    <citation type="journal article" date="2018" name="Nat. Ecol. Evol.">
        <title>Pezizomycetes genomes reveal the molecular basis of ectomycorrhizal truffle lifestyle.</title>
        <authorList>
            <person name="Murat C."/>
            <person name="Payen T."/>
            <person name="Noel B."/>
            <person name="Kuo A."/>
            <person name="Morin E."/>
            <person name="Chen J."/>
            <person name="Kohler A."/>
            <person name="Krizsan K."/>
            <person name="Balestrini R."/>
            <person name="Da Silva C."/>
            <person name="Montanini B."/>
            <person name="Hainaut M."/>
            <person name="Levati E."/>
            <person name="Barry K.W."/>
            <person name="Belfiori B."/>
            <person name="Cichocki N."/>
            <person name="Clum A."/>
            <person name="Dockter R.B."/>
            <person name="Fauchery L."/>
            <person name="Guy J."/>
            <person name="Iotti M."/>
            <person name="Le Tacon F."/>
            <person name="Lindquist E.A."/>
            <person name="Lipzen A."/>
            <person name="Malagnac F."/>
            <person name="Mello A."/>
            <person name="Molinier V."/>
            <person name="Miyauchi S."/>
            <person name="Poulain J."/>
            <person name="Riccioni C."/>
            <person name="Rubini A."/>
            <person name="Sitrit Y."/>
            <person name="Splivallo R."/>
            <person name="Traeger S."/>
            <person name="Wang M."/>
            <person name="Zifcakova L."/>
            <person name="Wipf D."/>
            <person name="Zambonelli A."/>
            <person name="Paolocci F."/>
            <person name="Nowrousian M."/>
            <person name="Ottonello S."/>
            <person name="Baldrian P."/>
            <person name="Spatafora J.W."/>
            <person name="Henrissat B."/>
            <person name="Nagy L.G."/>
            <person name="Aury J.M."/>
            <person name="Wincker P."/>
            <person name="Grigoriev I.V."/>
            <person name="Bonfante P."/>
            <person name="Martin F.M."/>
        </authorList>
    </citation>
    <scope>NUCLEOTIDE SEQUENCE [LARGE SCALE GENOMIC DNA]</scope>
    <source>
        <strain evidence="11 12">RN42</strain>
    </source>
</reference>
<dbReference type="PANTHER" id="PTHR11808">
    <property type="entry name" value="TRANS-SULFURATION ENZYME FAMILY MEMBER"/>
    <property type="match status" value="1"/>
</dbReference>
<name>A0A3N4HRB2_ASCIM</name>
<dbReference type="InterPro" id="IPR015424">
    <property type="entry name" value="PyrdxlP-dep_Trfase"/>
</dbReference>
<accession>A0A3N4HRB2</accession>
<keyword evidence="11" id="KW-0456">Lyase</keyword>
<dbReference type="InterPro" id="IPR015421">
    <property type="entry name" value="PyrdxlP-dep_Trfase_major"/>
</dbReference>
<evidence type="ECO:0000313" key="12">
    <source>
        <dbReference type="Proteomes" id="UP000275078"/>
    </source>
</evidence>
<keyword evidence="5 8" id="KW-0663">Pyridoxal phosphate</keyword>
<dbReference type="GO" id="GO:0004123">
    <property type="term" value="F:cystathionine gamma-lyase activity"/>
    <property type="evidence" value="ECO:0007669"/>
    <property type="project" value="TreeGrafter"/>
</dbReference>
<dbReference type="AlphaFoldDB" id="A0A3N4HRB2"/>
<gene>
    <name evidence="11" type="ORF">BJ508DRAFT_333172</name>
</gene>
<evidence type="ECO:0000256" key="10">
    <source>
        <dbReference type="SAM" id="MobiDB-lite"/>
    </source>
</evidence>
<evidence type="ECO:0000256" key="9">
    <source>
        <dbReference type="RuleBase" id="RU362118"/>
    </source>
</evidence>
<dbReference type="PIRSF" id="PIRSF001434">
    <property type="entry name" value="CGS"/>
    <property type="match status" value="1"/>
</dbReference>
<comment type="similarity">
    <text evidence="3 9">Belongs to the trans-sulfuration enzymes family.</text>
</comment>
<dbReference type="Proteomes" id="UP000275078">
    <property type="component" value="Unassembled WGS sequence"/>
</dbReference>
<feature type="modified residue" description="N6-(pyridoxal phosphate)lysine" evidence="8">
    <location>
        <position position="235"/>
    </location>
</feature>
<dbReference type="STRING" id="1160509.A0A3N4HRB2"/>
<dbReference type="OrthoDB" id="3512640at2759"/>
<feature type="region of interest" description="Disordered" evidence="10">
    <location>
        <begin position="1"/>
        <end position="33"/>
    </location>
</feature>
<protein>
    <recommendedName>
        <fullName evidence="4">cystathionine gamma-lyase</fullName>
        <ecNumber evidence="4">4.4.1.1</ecNumber>
    </recommendedName>
    <alternativeName>
        <fullName evidence="7">Gamma-cystathionase</fullName>
    </alternativeName>
</protein>
<evidence type="ECO:0000313" key="11">
    <source>
        <dbReference type="EMBL" id="RPA74330.1"/>
    </source>
</evidence>
<dbReference type="FunFam" id="3.40.640.10:FF:000043">
    <property type="entry name" value="Cystathionine gamma-lyase"/>
    <property type="match status" value="1"/>
</dbReference>
<dbReference type="EMBL" id="ML119793">
    <property type="protein sequence ID" value="RPA74330.1"/>
    <property type="molecule type" value="Genomic_DNA"/>
</dbReference>
<dbReference type="GO" id="GO:0019346">
    <property type="term" value="P:transsulfuration"/>
    <property type="evidence" value="ECO:0007669"/>
    <property type="project" value="InterPro"/>
</dbReference>
<comment type="pathway">
    <text evidence="2">Amino-acid biosynthesis; L-cysteine biosynthesis; L-cysteine from L-homocysteine and L-serine: step 2/2.</text>
</comment>
<proteinExistence type="inferred from homology"/>
<dbReference type="CDD" id="cd00614">
    <property type="entry name" value="CGS_like"/>
    <property type="match status" value="1"/>
</dbReference>
<dbReference type="GO" id="GO:0030170">
    <property type="term" value="F:pyridoxal phosphate binding"/>
    <property type="evidence" value="ECO:0007669"/>
    <property type="project" value="InterPro"/>
</dbReference>
<evidence type="ECO:0000256" key="8">
    <source>
        <dbReference type="PIRSR" id="PIRSR001434-2"/>
    </source>
</evidence>
<evidence type="ECO:0000256" key="5">
    <source>
        <dbReference type="ARBA" id="ARBA00022898"/>
    </source>
</evidence>
<dbReference type="Gene3D" id="3.40.640.10">
    <property type="entry name" value="Type I PLP-dependent aspartate aminotransferase-like (Major domain)"/>
    <property type="match status" value="1"/>
</dbReference>
<evidence type="ECO:0000256" key="7">
    <source>
        <dbReference type="ARBA" id="ARBA00029853"/>
    </source>
</evidence>
<organism evidence="11 12">
    <name type="scientific">Ascobolus immersus RN42</name>
    <dbReference type="NCBI Taxonomy" id="1160509"/>
    <lineage>
        <taxon>Eukaryota</taxon>
        <taxon>Fungi</taxon>
        <taxon>Dikarya</taxon>
        <taxon>Ascomycota</taxon>
        <taxon>Pezizomycotina</taxon>
        <taxon>Pezizomycetes</taxon>
        <taxon>Pezizales</taxon>
        <taxon>Ascobolaceae</taxon>
        <taxon>Ascobolus</taxon>
    </lineage>
</organism>
<keyword evidence="12" id="KW-1185">Reference proteome</keyword>
<keyword evidence="6" id="KW-0198">Cysteine biosynthesis</keyword>
<dbReference type="Pfam" id="PF01053">
    <property type="entry name" value="Cys_Met_Meta_PP"/>
    <property type="match status" value="1"/>
</dbReference>
<evidence type="ECO:0000256" key="1">
    <source>
        <dbReference type="ARBA" id="ARBA00001933"/>
    </source>
</evidence>
<dbReference type="InterPro" id="IPR000277">
    <property type="entry name" value="Cys/Met-Metab_PyrdxlP-dep_enz"/>
</dbReference>
<evidence type="ECO:0000256" key="2">
    <source>
        <dbReference type="ARBA" id="ARBA00005038"/>
    </source>
</evidence>
<dbReference type="GO" id="GO:0005737">
    <property type="term" value="C:cytoplasm"/>
    <property type="evidence" value="ECO:0007669"/>
    <property type="project" value="TreeGrafter"/>
</dbReference>
<dbReference type="PANTHER" id="PTHR11808:SF15">
    <property type="entry name" value="CYSTATHIONINE GAMMA-LYASE"/>
    <property type="match status" value="1"/>
</dbReference>
<dbReference type="Gene3D" id="3.90.1150.10">
    <property type="entry name" value="Aspartate Aminotransferase, domain 1"/>
    <property type="match status" value="1"/>
</dbReference>
<dbReference type="InterPro" id="IPR015422">
    <property type="entry name" value="PyrdxlP-dep_Trfase_small"/>
</dbReference>
<comment type="cofactor">
    <cofactor evidence="1 9">
        <name>pyridoxal 5'-phosphate</name>
        <dbReference type="ChEBI" id="CHEBI:597326"/>
    </cofactor>
</comment>
<feature type="compositionally biased region" description="Polar residues" evidence="10">
    <location>
        <begin position="1"/>
        <end position="14"/>
    </location>
</feature>
<keyword evidence="6" id="KW-0028">Amino-acid biosynthesis</keyword>
<feature type="compositionally biased region" description="Low complexity" evidence="10">
    <location>
        <begin position="15"/>
        <end position="31"/>
    </location>
</feature>